<dbReference type="AlphaFoldDB" id="A0A2N0B8M2"/>
<comment type="caution">
    <text evidence="1">The sequence shown here is derived from an EMBL/GenBank/DDBJ whole genome shotgun (WGS) entry which is preliminary data.</text>
</comment>
<dbReference type="EMBL" id="NPEF01000097">
    <property type="protein sequence ID" value="PJZ92895.1"/>
    <property type="molecule type" value="Genomic_DNA"/>
</dbReference>
<dbReference type="SUPFAM" id="SSF48029">
    <property type="entry name" value="FliG"/>
    <property type="match status" value="1"/>
</dbReference>
<dbReference type="InterPro" id="IPR011002">
    <property type="entry name" value="FliG_a-hlx"/>
</dbReference>
<dbReference type="Gene3D" id="1.10.220.30">
    <property type="match status" value="1"/>
</dbReference>
<sequence length="431" mass="50382">MLFQEGTNYFFILANPDSVVRLKAHAEPFYDFDKTEIEELPHLFASFGIVPRFLYSVEYDRITYPSQNMRSKAYLRYENGTLSSPSERFPETTIEIADGTTFRVKGNPYHPSGAPPLFISREANELPVVGALKKGEFKLFRQRRNQTISTRYLSLKDIVNPELSEIEVEKKIETLYFDAKEKSYLFRLVKILYAGTPSEEQTVVSNLFSHEPEFAVFLRDQIFRIEILPLIHGPFLNRILVSMDERIVRFSFPRLSPPVRAMIEKNISKNKLKSILDSPVKKPESGESLEETIEREIYRNFSRKIYYENGIFSIYRENAEEMKTDPNSAVEVPFRSVPYPEKYNLQIRGKNSIELYAITDRVLLFRVSEWIEIVRFDTMISKRERDERFFLKLPPGRILEVPFFPEFKLVCGAGITAEKKTFEFCVLGFDY</sequence>
<organism evidence="1">
    <name type="scientific">Leptospira ellisii</name>
    <dbReference type="NCBI Taxonomy" id="2023197"/>
    <lineage>
        <taxon>Bacteria</taxon>
        <taxon>Pseudomonadati</taxon>
        <taxon>Spirochaetota</taxon>
        <taxon>Spirochaetia</taxon>
        <taxon>Leptospirales</taxon>
        <taxon>Leptospiraceae</taxon>
        <taxon>Leptospira</taxon>
    </lineage>
</organism>
<evidence type="ECO:0000313" key="1">
    <source>
        <dbReference type="EMBL" id="PJZ92895.1"/>
    </source>
</evidence>
<proteinExistence type="predicted"/>
<gene>
    <name evidence="1" type="ORF">CH379_10720</name>
</gene>
<accession>A0A2N0B8M2</accession>
<dbReference type="OrthoDB" id="343811at2"/>
<evidence type="ECO:0008006" key="2">
    <source>
        <dbReference type="Google" id="ProtNLM"/>
    </source>
</evidence>
<reference evidence="1" key="1">
    <citation type="submission" date="2017-07" db="EMBL/GenBank/DDBJ databases">
        <title>Leptospira spp. isolated from tropical soils.</title>
        <authorList>
            <person name="Thibeaux R."/>
            <person name="Iraola G."/>
            <person name="Ferres I."/>
            <person name="Bierque E."/>
            <person name="Girault D."/>
            <person name="Soupe-Gilbert M.-E."/>
            <person name="Picardeau M."/>
            <person name="Goarant C."/>
        </authorList>
    </citation>
    <scope>NUCLEOTIDE SEQUENCE [LARGE SCALE GENOMIC DNA]</scope>
    <source>
        <strain evidence="1">ATI7-C-A5</strain>
    </source>
</reference>
<name>A0A2N0B8M2_9LEPT</name>
<protein>
    <recommendedName>
        <fullName evidence="2">Flagellar motor switch protein FliG</fullName>
    </recommendedName>
</protein>